<dbReference type="AlphaFoldDB" id="A0A1B6LKM4"/>
<evidence type="ECO:0000313" key="2">
    <source>
        <dbReference type="EMBL" id="JAT08447.1"/>
    </source>
</evidence>
<evidence type="ECO:0000256" key="1">
    <source>
        <dbReference type="SAM" id="SignalP"/>
    </source>
</evidence>
<protein>
    <recommendedName>
        <fullName evidence="4">C6 domain-containing protein</fullName>
    </recommendedName>
</protein>
<keyword evidence="1" id="KW-0732">Signal</keyword>
<feature type="signal peptide" evidence="1">
    <location>
        <begin position="1"/>
        <end position="18"/>
    </location>
</feature>
<gene>
    <name evidence="3" type="ORF">g.23666</name>
    <name evidence="2" type="ORF">g.23667</name>
</gene>
<feature type="chain" id="PRO_5008587486" description="C6 domain-containing protein" evidence="1">
    <location>
        <begin position="19"/>
        <end position="166"/>
    </location>
</feature>
<sequence length="166" mass="18286">MRPTVVILLFALGASTAADDDGRSITVSDLQLGRNCRRQGAKYKCYVKSGEKLDLKGTMTINGGENTHYGVDYMYVTVRWSKESLGDIRTNALTCQKVGGTVEIAGQCSVTTMAEGHYPMETYKQITILKTKPISTSVVLDAMVKWSDGSKTKENLIGRVYVYINK</sequence>
<dbReference type="EMBL" id="GEBQ01015714">
    <property type="protein sequence ID" value="JAT24263.1"/>
    <property type="molecule type" value="Transcribed_RNA"/>
</dbReference>
<evidence type="ECO:0008006" key="4">
    <source>
        <dbReference type="Google" id="ProtNLM"/>
    </source>
</evidence>
<accession>A0A1B6LKM4</accession>
<evidence type="ECO:0000313" key="3">
    <source>
        <dbReference type="EMBL" id="JAT24263.1"/>
    </source>
</evidence>
<name>A0A1B6LKM4_9HEMI</name>
<organism evidence="3">
    <name type="scientific">Graphocephala atropunctata</name>
    <dbReference type="NCBI Taxonomy" id="36148"/>
    <lineage>
        <taxon>Eukaryota</taxon>
        <taxon>Metazoa</taxon>
        <taxon>Ecdysozoa</taxon>
        <taxon>Arthropoda</taxon>
        <taxon>Hexapoda</taxon>
        <taxon>Insecta</taxon>
        <taxon>Pterygota</taxon>
        <taxon>Neoptera</taxon>
        <taxon>Paraneoptera</taxon>
        <taxon>Hemiptera</taxon>
        <taxon>Auchenorrhyncha</taxon>
        <taxon>Membracoidea</taxon>
        <taxon>Cicadellidae</taxon>
        <taxon>Cicadellinae</taxon>
        <taxon>Cicadellini</taxon>
        <taxon>Graphocephala</taxon>
    </lineage>
</organism>
<dbReference type="EMBL" id="GEBQ01031530">
    <property type="protein sequence ID" value="JAT08447.1"/>
    <property type="molecule type" value="Transcribed_RNA"/>
</dbReference>
<proteinExistence type="predicted"/>
<reference evidence="3" key="1">
    <citation type="submission" date="2015-11" db="EMBL/GenBank/DDBJ databases">
        <title>De novo transcriptome assembly of four potential Pierce s Disease insect vectors from Arizona vineyards.</title>
        <authorList>
            <person name="Tassone E.E."/>
        </authorList>
    </citation>
    <scope>NUCLEOTIDE SEQUENCE</scope>
</reference>